<keyword evidence="1" id="KW-0812">Transmembrane</keyword>
<keyword evidence="1" id="KW-0472">Membrane</keyword>
<organism evidence="2 3">
    <name type="scientific">Rhodalgimonas zhirmunskyi</name>
    <dbReference type="NCBI Taxonomy" id="2964767"/>
    <lineage>
        <taxon>Bacteria</taxon>
        <taxon>Pseudomonadati</taxon>
        <taxon>Pseudomonadota</taxon>
        <taxon>Alphaproteobacteria</taxon>
        <taxon>Rhodobacterales</taxon>
        <taxon>Roseobacteraceae</taxon>
        <taxon>Rhodalgimonas</taxon>
    </lineage>
</organism>
<name>A0AAJ1X6W4_9RHOB</name>
<dbReference type="Proteomes" id="UP001227162">
    <property type="component" value="Unassembled WGS sequence"/>
</dbReference>
<keyword evidence="1" id="KW-1133">Transmembrane helix</keyword>
<feature type="transmembrane region" description="Helical" evidence="1">
    <location>
        <begin position="6"/>
        <end position="24"/>
    </location>
</feature>
<reference evidence="2" key="1">
    <citation type="submission" date="2022-07" db="EMBL/GenBank/DDBJ databases">
        <authorList>
            <person name="Otstavnykh N."/>
            <person name="Isaeva M."/>
            <person name="Bystritskaya E."/>
        </authorList>
    </citation>
    <scope>NUCLEOTIDE SEQUENCE</scope>
    <source>
        <strain evidence="2">10Alg 79</strain>
    </source>
</reference>
<protein>
    <recommendedName>
        <fullName evidence="4">NfeD family protein</fullName>
    </recommendedName>
</protein>
<accession>A0AAJ1X6W4</accession>
<dbReference type="EMBL" id="JANFFA010000002">
    <property type="protein sequence ID" value="MDQ2093907.1"/>
    <property type="molecule type" value="Genomic_DNA"/>
</dbReference>
<evidence type="ECO:0008006" key="4">
    <source>
        <dbReference type="Google" id="ProtNLM"/>
    </source>
</evidence>
<keyword evidence="3" id="KW-1185">Reference proteome</keyword>
<evidence type="ECO:0000313" key="3">
    <source>
        <dbReference type="Proteomes" id="UP001227162"/>
    </source>
</evidence>
<evidence type="ECO:0000313" key="2">
    <source>
        <dbReference type="EMBL" id="MDQ2093907.1"/>
    </source>
</evidence>
<proteinExistence type="predicted"/>
<feature type="transmembrane region" description="Helical" evidence="1">
    <location>
        <begin position="61"/>
        <end position="79"/>
    </location>
</feature>
<feature type="transmembrane region" description="Helical" evidence="1">
    <location>
        <begin position="31"/>
        <end position="55"/>
    </location>
</feature>
<sequence>MDIVAFGWDAWWAWMAAGLALAIFEVLAPGFIFLGFAIGAGVVGVILLIGGGVAAWLSGSVALLLVVFAALSLIAWLVLRRVVGVRTNQTRYVDRDINDD</sequence>
<reference evidence="2" key="2">
    <citation type="submission" date="2023-04" db="EMBL/GenBank/DDBJ databases">
        <title>'Rhodoalgimonas zhirmunskyi' gen. nov., isolated from a red alga.</title>
        <authorList>
            <person name="Nedashkovskaya O.I."/>
            <person name="Otstavnykh N.Y."/>
            <person name="Bystritskaya E.P."/>
            <person name="Balabanova L.A."/>
            <person name="Isaeva M.P."/>
        </authorList>
    </citation>
    <scope>NUCLEOTIDE SEQUENCE</scope>
    <source>
        <strain evidence="2">10Alg 79</strain>
    </source>
</reference>
<comment type="caution">
    <text evidence="2">The sequence shown here is derived from an EMBL/GenBank/DDBJ whole genome shotgun (WGS) entry which is preliminary data.</text>
</comment>
<evidence type="ECO:0000256" key="1">
    <source>
        <dbReference type="SAM" id="Phobius"/>
    </source>
</evidence>
<gene>
    <name evidence="2" type="ORF">NOI20_07270</name>
</gene>
<dbReference type="AlphaFoldDB" id="A0AAJ1X6W4"/>
<dbReference type="RefSeq" id="WP_317625536.1">
    <property type="nucleotide sequence ID" value="NZ_JANFFA010000002.1"/>
</dbReference>